<comment type="caution">
    <text evidence="3">The sequence shown here is derived from an EMBL/GenBank/DDBJ whole genome shotgun (WGS) entry which is preliminary data.</text>
</comment>
<proteinExistence type="predicted"/>
<evidence type="ECO:0000313" key="4">
    <source>
        <dbReference type="Proteomes" id="UP000288805"/>
    </source>
</evidence>
<sequence>MLESSAFTPMVPLQQPPPSSSPPPTYARLTTFFLATMAAGATLLVPTSTLPCPCFSRSLGTGPELSLLLSVGYPVGRVATCRAGSAIPLSTDHKPDRYDECQGIEDAGGFVIG</sequence>
<feature type="region of interest" description="Disordered" evidence="1">
    <location>
        <begin position="1"/>
        <end position="24"/>
    </location>
</feature>
<dbReference type="Proteomes" id="UP000288805">
    <property type="component" value="Unassembled WGS sequence"/>
</dbReference>
<dbReference type="InterPro" id="IPR036457">
    <property type="entry name" value="PPM-type-like_dom_sf"/>
</dbReference>
<feature type="domain" description="PPM-type phosphatase" evidence="2">
    <location>
        <begin position="81"/>
        <end position="112"/>
    </location>
</feature>
<dbReference type="SUPFAM" id="SSF81606">
    <property type="entry name" value="PP2C-like"/>
    <property type="match status" value="1"/>
</dbReference>
<dbReference type="Gene3D" id="3.60.40.10">
    <property type="entry name" value="PPM-type phosphatase domain"/>
    <property type="match status" value="1"/>
</dbReference>
<reference evidence="3 4" key="1">
    <citation type="journal article" date="2018" name="PLoS Genet.">
        <title>Population sequencing reveals clonal diversity and ancestral inbreeding in the grapevine cultivar Chardonnay.</title>
        <authorList>
            <person name="Roach M.J."/>
            <person name="Johnson D.L."/>
            <person name="Bohlmann J."/>
            <person name="van Vuuren H.J."/>
            <person name="Jones S.J."/>
            <person name="Pretorius I.S."/>
            <person name="Schmidt S.A."/>
            <person name="Borneman A.R."/>
        </authorList>
    </citation>
    <scope>NUCLEOTIDE SEQUENCE [LARGE SCALE GENOMIC DNA]</scope>
    <source>
        <strain evidence="4">cv. Chardonnay</strain>
        <tissue evidence="3">Leaf</tissue>
    </source>
</reference>
<protein>
    <recommendedName>
        <fullName evidence="2">PPM-type phosphatase domain-containing protein</fullName>
    </recommendedName>
</protein>
<dbReference type="AlphaFoldDB" id="A0A438FGE9"/>
<dbReference type="InterPro" id="IPR001932">
    <property type="entry name" value="PPM-type_phosphatase-like_dom"/>
</dbReference>
<evidence type="ECO:0000313" key="3">
    <source>
        <dbReference type="EMBL" id="RVW59047.1"/>
    </source>
</evidence>
<gene>
    <name evidence="3" type="ORF">CK203_106743</name>
</gene>
<evidence type="ECO:0000256" key="1">
    <source>
        <dbReference type="SAM" id="MobiDB-lite"/>
    </source>
</evidence>
<dbReference type="Pfam" id="PF00481">
    <property type="entry name" value="PP2C"/>
    <property type="match status" value="1"/>
</dbReference>
<name>A0A438FGE9_VITVI</name>
<feature type="compositionally biased region" description="Pro residues" evidence="1">
    <location>
        <begin position="14"/>
        <end position="24"/>
    </location>
</feature>
<dbReference type="EMBL" id="QGNW01000911">
    <property type="protein sequence ID" value="RVW59047.1"/>
    <property type="molecule type" value="Genomic_DNA"/>
</dbReference>
<accession>A0A438FGE9</accession>
<evidence type="ECO:0000259" key="2">
    <source>
        <dbReference type="Pfam" id="PF00481"/>
    </source>
</evidence>
<organism evidence="3 4">
    <name type="scientific">Vitis vinifera</name>
    <name type="common">Grape</name>
    <dbReference type="NCBI Taxonomy" id="29760"/>
    <lineage>
        <taxon>Eukaryota</taxon>
        <taxon>Viridiplantae</taxon>
        <taxon>Streptophyta</taxon>
        <taxon>Embryophyta</taxon>
        <taxon>Tracheophyta</taxon>
        <taxon>Spermatophyta</taxon>
        <taxon>Magnoliopsida</taxon>
        <taxon>eudicotyledons</taxon>
        <taxon>Gunneridae</taxon>
        <taxon>Pentapetalae</taxon>
        <taxon>rosids</taxon>
        <taxon>Vitales</taxon>
        <taxon>Vitaceae</taxon>
        <taxon>Viteae</taxon>
        <taxon>Vitis</taxon>
    </lineage>
</organism>